<keyword evidence="1" id="KW-0472">Membrane</keyword>
<accession>A0A2W2FAP0</accession>
<evidence type="ECO:0000256" key="1">
    <source>
        <dbReference type="SAM" id="Phobius"/>
    </source>
</evidence>
<dbReference type="AlphaFoldDB" id="A0A2W2FAP0"/>
<dbReference type="Proteomes" id="UP000248924">
    <property type="component" value="Unassembled WGS sequence"/>
</dbReference>
<dbReference type="EMBL" id="POTY01000017">
    <property type="protein sequence ID" value="PZG22620.1"/>
    <property type="molecule type" value="Genomic_DNA"/>
</dbReference>
<evidence type="ECO:0000313" key="3">
    <source>
        <dbReference type="Proteomes" id="UP000248924"/>
    </source>
</evidence>
<keyword evidence="1" id="KW-1133">Transmembrane helix</keyword>
<comment type="caution">
    <text evidence="2">The sequence shown here is derived from an EMBL/GenBank/DDBJ whole genome shotgun (WGS) entry which is preliminary data.</text>
</comment>
<sequence>MLVLEPGKVLEVSYSSAVGGYGGNANSQEVRYRLSGGSEVMSFVKRRDAYLNVNEGEYPMLGLWHGHLVTVEGQYVRNPWTPGAALVFPLLPAAFVLMVLQVYRVWRLRRAPPKYPFDDNSFSYTRSAALLAFGAGFVALFIDGIPWVPVLAFVASALGPLTWFTMRELSERRTTTQR</sequence>
<protein>
    <submittedName>
        <fullName evidence="2">Uncharacterized protein</fullName>
    </submittedName>
</protein>
<keyword evidence="1" id="KW-0812">Transmembrane</keyword>
<keyword evidence="3" id="KW-1185">Reference proteome</keyword>
<reference evidence="2 3" key="1">
    <citation type="submission" date="2018-01" db="EMBL/GenBank/DDBJ databases">
        <title>Draft genome sequence of Jishengella sp. NA12.</title>
        <authorList>
            <person name="Sahin N."/>
            <person name="Ay H."/>
            <person name="Saygin H."/>
        </authorList>
    </citation>
    <scope>NUCLEOTIDE SEQUENCE [LARGE SCALE GENOMIC DNA]</scope>
    <source>
        <strain evidence="2 3">NA12</strain>
    </source>
</reference>
<proteinExistence type="predicted"/>
<organism evidence="2 3">
    <name type="scientific">Micromonospora craterilacus</name>
    <dbReference type="NCBI Taxonomy" id="1655439"/>
    <lineage>
        <taxon>Bacteria</taxon>
        <taxon>Bacillati</taxon>
        <taxon>Actinomycetota</taxon>
        <taxon>Actinomycetes</taxon>
        <taxon>Micromonosporales</taxon>
        <taxon>Micromonosporaceae</taxon>
        <taxon>Micromonospora</taxon>
    </lineage>
</organism>
<feature type="transmembrane region" description="Helical" evidence="1">
    <location>
        <begin position="124"/>
        <end position="142"/>
    </location>
</feature>
<gene>
    <name evidence="2" type="ORF">C1I95_05010</name>
</gene>
<evidence type="ECO:0000313" key="2">
    <source>
        <dbReference type="EMBL" id="PZG22620.1"/>
    </source>
</evidence>
<feature type="transmembrane region" description="Helical" evidence="1">
    <location>
        <begin position="148"/>
        <end position="166"/>
    </location>
</feature>
<name>A0A2W2FAP0_9ACTN</name>
<feature type="transmembrane region" description="Helical" evidence="1">
    <location>
        <begin position="83"/>
        <end position="103"/>
    </location>
</feature>